<evidence type="ECO:0008006" key="4">
    <source>
        <dbReference type="Google" id="ProtNLM"/>
    </source>
</evidence>
<feature type="transmembrane region" description="Helical" evidence="1">
    <location>
        <begin position="83"/>
        <end position="109"/>
    </location>
</feature>
<feature type="transmembrane region" description="Helical" evidence="1">
    <location>
        <begin position="302"/>
        <end position="319"/>
    </location>
</feature>
<reference evidence="2 3" key="1">
    <citation type="submission" date="2010-06" db="EMBL/GenBank/DDBJ databases">
        <title>Complete sequence chromosome of Methanohalobium evestigatum Z-7303.</title>
        <authorList>
            <consortium name="US DOE Joint Genome Institute"/>
            <person name="Lucas S."/>
            <person name="Copeland A."/>
            <person name="Lapidus A."/>
            <person name="Cheng J.-F."/>
            <person name="Bruce D."/>
            <person name="Goodwin L."/>
            <person name="Pitluck S."/>
            <person name="Saunders E."/>
            <person name="Detter J.C."/>
            <person name="Han C."/>
            <person name="Tapia R."/>
            <person name="Land M."/>
            <person name="Hauser L."/>
            <person name="Kyrpides N."/>
            <person name="Mikhailova N."/>
            <person name="Sieprawska-Lupa M."/>
            <person name="Whitman W.B."/>
            <person name="Anderson I."/>
            <person name="Woyke T."/>
        </authorList>
    </citation>
    <scope>NUCLEOTIDE SEQUENCE [LARGE SCALE GENOMIC DNA]</scope>
    <source>
        <strain evidence="3">ATCC BAA-1072 / DSM 3721 / NBRC 107634 / OCM 161 / Z-7303</strain>
    </source>
</reference>
<keyword evidence="1" id="KW-0472">Membrane</keyword>
<feature type="transmembrane region" description="Helical" evidence="1">
    <location>
        <begin position="229"/>
        <end position="252"/>
    </location>
</feature>
<keyword evidence="1" id="KW-1133">Transmembrane helix</keyword>
<protein>
    <recommendedName>
        <fullName evidence="4">Stage II sporulation protein M</fullName>
    </recommendedName>
</protein>
<dbReference type="STRING" id="644295.Metev_0015"/>
<feature type="transmembrane region" description="Helical" evidence="1">
    <location>
        <begin position="21"/>
        <end position="46"/>
    </location>
</feature>
<accession>D7E5S5</accession>
<dbReference type="KEGG" id="mev:Metev_0015"/>
<proteinExistence type="predicted"/>
<keyword evidence="1" id="KW-0812">Transmembrane</keyword>
<gene>
    <name evidence="2" type="ordered locus">Metev_0015</name>
</gene>
<evidence type="ECO:0000313" key="2">
    <source>
        <dbReference type="EMBL" id="ADI72947.1"/>
    </source>
</evidence>
<dbReference type="HOGENOM" id="CLU_835798_0_0_2"/>
<dbReference type="Pfam" id="PF01944">
    <property type="entry name" value="SpoIIM"/>
    <property type="match status" value="1"/>
</dbReference>
<keyword evidence="3" id="KW-1185">Reference proteome</keyword>
<name>D7E5S5_METEZ</name>
<dbReference type="Proteomes" id="UP000000391">
    <property type="component" value="Chromosome"/>
</dbReference>
<evidence type="ECO:0000313" key="3">
    <source>
        <dbReference type="Proteomes" id="UP000000391"/>
    </source>
</evidence>
<evidence type="ECO:0000256" key="1">
    <source>
        <dbReference type="SAM" id="Phobius"/>
    </source>
</evidence>
<dbReference type="AlphaFoldDB" id="D7E5S5"/>
<organism evidence="2 3">
    <name type="scientific">Methanohalobium evestigatum (strain ATCC BAA-1072 / DSM 3721 / NBRC 107634 / OCM 161 / Z-7303)</name>
    <dbReference type="NCBI Taxonomy" id="644295"/>
    <lineage>
        <taxon>Archaea</taxon>
        <taxon>Methanobacteriati</taxon>
        <taxon>Methanobacteriota</taxon>
        <taxon>Stenosarchaea group</taxon>
        <taxon>Methanomicrobia</taxon>
        <taxon>Methanosarcinales</taxon>
        <taxon>Methanosarcinaceae</taxon>
        <taxon>Methanohalobium</taxon>
    </lineage>
</organism>
<dbReference type="InterPro" id="IPR002798">
    <property type="entry name" value="SpoIIM-like"/>
</dbReference>
<sequence length="343" mass="38800">MRVQIMNDFSDKTFSIKKSDVLWSLKLFAMAIGFACLLGFSLYLIMNSFTGPETVNKAITTTSSTATKKVEVSAKYISPVWSIFIFNTIAAFTAAAGTGLFVYIHHALLGDLEHRFKNKKYSTFSIKTEQLFRFFSNKIYKLTTKINKSYKQNGYRPNSEYTQDSIWYYSGFSEYDYQKIAQLLPYTIPVIIIFVNGILIGLLFSYFIFNGIIDGYEVMGLKGIMFGGVYSFSYFISSILPHGILELPALLLTASMGHRFAKIQSCTVKNKSLFRGDSIASIYQSLEQVNSTTKTYLKSKPLWILLTSITVVLFAAAYIEINITPVFVKIVMEILDNIILSIK</sequence>
<dbReference type="EMBL" id="CP002069">
    <property type="protein sequence ID" value="ADI72947.1"/>
    <property type="molecule type" value="Genomic_DNA"/>
</dbReference>
<feature type="transmembrane region" description="Helical" evidence="1">
    <location>
        <begin position="183"/>
        <end position="209"/>
    </location>
</feature>